<sequence length="137" mass="15203">MGVEATPPIVAPFSTQRQEHWWTAVSFGFVATAILISMFLLLAIFERFLIQRSTASRAQTMVDLEEQMDFGGKLENPAPKMTIYGRGVLVLMPGEKVPTFIALPAPLKCGPDPMSWPFQHYNAGLHLFNGNNQAHSI</sequence>
<name>A0AAN9EH91_CROPI</name>
<gene>
    <name evidence="2" type="ORF">RIF29_31460</name>
</gene>
<reference evidence="2 3" key="1">
    <citation type="submission" date="2024-01" db="EMBL/GenBank/DDBJ databases">
        <title>The genomes of 5 underutilized Papilionoideae crops provide insights into root nodulation and disease resistanc.</title>
        <authorList>
            <person name="Yuan L."/>
        </authorList>
    </citation>
    <scope>NUCLEOTIDE SEQUENCE [LARGE SCALE GENOMIC DNA]</scope>
    <source>
        <strain evidence="2">ZHUSHIDOU_FW_LH</strain>
        <tissue evidence="2">Leaf</tissue>
    </source>
</reference>
<dbReference type="EMBL" id="JAYWIO010000006">
    <property type="protein sequence ID" value="KAK7257459.1"/>
    <property type="molecule type" value="Genomic_DNA"/>
</dbReference>
<keyword evidence="1" id="KW-0812">Transmembrane</keyword>
<dbReference type="PANTHER" id="PTHR33728">
    <property type="entry name" value="CTTNBP 2 AMINO-TERMINAL-LIKE PROTEIN"/>
    <property type="match status" value="1"/>
</dbReference>
<proteinExistence type="predicted"/>
<feature type="transmembrane region" description="Helical" evidence="1">
    <location>
        <begin position="20"/>
        <end position="45"/>
    </location>
</feature>
<comment type="caution">
    <text evidence="2">The sequence shown here is derived from an EMBL/GenBank/DDBJ whole genome shotgun (WGS) entry which is preliminary data.</text>
</comment>
<keyword evidence="3" id="KW-1185">Reference proteome</keyword>
<dbReference type="Proteomes" id="UP001372338">
    <property type="component" value="Unassembled WGS sequence"/>
</dbReference>
<evidence type="ECO:0000313" key="2">
    <source>
        <dbReference type="EMBL" id="KAK7257459.1"/>
    </source>
</evidence>
<organism evidence="2 3">
    <name type="scientific">Crotalaria pallida</name>
    <name type="common">Smooth rattlebox</name>
    <name type="synonym">Crotalaria striata</name>
    <dbReference type="NCBI Taxonomy" id="3830"/>
    <lineage>
        <taxon>Eukaryota</taxon>
        <taxon>Viridiplantae</taxon>
        <taxon>Streptophyta</taxon>
        <taxon>Embryophyta</taxon>
        <taxon>Tracheophyta</taxon>
        <taxon>Spermatophyta</taxon>
        <taxon>Magnoliopsida</taxon>
        <taxon>eudicotyledons</taxon>
        <taxon>Gunneridae</taxon>
        <taxon>Pentapetalae</taxon>
        <taxon>rosids</taxon>
        <taxon>fabids</taxon>
        <taxon>Fabales</taxon>
        <taxon>Fabaceae</taxon>
        <taxon>Papilionoideae</taxon>
        <taxon>50 kb inversion clade</taxon>
        <taxon>genistoids sensu lato</taxon>
        <taxon>core genistoids</taxon>
        <taxon>Crotalarieae</taxon>
        <taxon>Crotalaria</taxon>
    </lineage>
</organism>
<dbReference type="AlphaFoldDB" id="A0AAN9EH91"/>
<evidence type="ECO:0000256" key="1">
    <source>
        <dbReference type="SAM" id="Phobius"/>
    </source>
</evidence>
<protein>
    <submittedName>
        <fullName evidence="2">Uncharacterized protein</fullName>
    </submittedName>
</protein>
<dbReference type="PANTHER" id="PTHR33728:SF13">
    <property type="entry name" value="CTTNBP 2 AMINO-TERMINAL-LIKE PROTEIN"/>
    <property type="match status" value="1"/>
</dbReference>
<accession>A0AAN9EH91</accession>
<keyword evidence="1" id="KW-0472">Membrane</keyword>
<evidence type="ECO:0000313" key="3">
    <source>
        <dbReference type="Proteomes" id="UP001372338"/>
    </source>
</evidence>
<keyword evidence="1" id="KW-1133">Transmembrane helix</keyword>